<reference evidence="1 2" key="1">
    <citation type="submission" date="2023-09" db="EMBL/GenBank/DDBJ databases">
        <title>Complete Genome and Methylome dissection of Bacillus brevis NEB573 original source of BbsI restriction endonuclease.</title>
        <authorList>
            <person name="Fomenkov A."/>
            <person name="Roberts R.D."/>
        </authorList>
    </citation>
    <scope>NUCLEOTIDE SEQUENCE [LARGE SCALE GENOMIC DNA]</scope>
    <source>
        <strain evidence="1 2">NEB573</strain>
        <plasmid evidence="1 2">pBbsI</plasmid>
    </source>
</reference>
<evidence type="ECO:0000313" key="1">
    <source>
        <dbReference type="EMBL" id="WNC17954.1"/>
    </source>
</evidence>
<dbReference type="EMBL" id="CP134052">
    <property type="protein sequence ID" value="WNC17954.1"/>
    <property type="molecule type" value="Genomic_DNA"/>
</dbReference>
<geneLocation type="plasmid" evidence="1 2">
    <name>pBbsI</name>
</geneLocation>
<accession>A0ABY9TE55</accession>
<evidence type="ECO:0008006" key="3">
    <source>
        <dbReference type="Google" id="ProtNLM"/>
    </source>
</evidence>
<sequence>MSGAANRDNLVIINWFITKSQHELLDKLSLDGRSRSEHLRNAIDAYLDCEGVLDLEEPLVKADFSITRKQKTAIGIQAASWGCSEAAVLRTILFYLQKKHSRK</sequence>
<proteinExistence type="predicted"/>
<dbReference type="RefSeq" id="WP_310774748.1">
    <property type="nucleotide sequence ID" value="NZ_CP134052.1"/>
</dbReference>
<dbReference type="Proteomes" id="UP001256827">
    <property type="component" value="Plasmid pBbsI"/>
</dbReference>
<organism evidence="1 2">
    <name type="scientific">Brevibacillus brevis</name>
    <name type="common">Bacillus brevis</name>
    <dbReference type="NCBI Taxonomy" id="1393"/>
    <lineage>
        <taxon>Bacteria</taxon>
        <taxon>Bacillati</taxon>
        <taxon>Bacillota</taxon>
        <taxon>Bacilli</taxon>
        <taxon>Bacillales</taxon>
        <taxon>Paenibacillaceae</taxon>
        <taxon>Brevibacillus</taxon>
    </lineage>
</organism>
<protein>
    <recommendedName>
        <fullName evidence="3">Ribbon-helix-helix protein CopG domain-containing protein</fullName>
    </recommendedName>
</protein>
<keyword evidence="1" id="KW-0614">Plasmid</keyword>
<name>A0ABY9TE55_BREBE</name>
<evidence type="ECO:0000313" key="2">
    <source>
        <dbReference type="Proteomes" id="UP001256827"/>
    </source>
</evidence>
<keyword evidence="2" id="KW-1185">Reference proteome</keyword>
<gene>
    <name evidence="1" type="ORF">RGB73_30330</name>
</gene>